<dbReference type="AlphaFoldDB" id="A0AAV7F2K6"/>
<dbReference type="InterPro" id="IPR011044">
    <property type="entry name" value="Quino_amine_DH_bsu"/>
</dbReference>
<evidence type="ECO:0000256" key="1">
    <source>
        <dbReference type="SAM" id="MobiDB-lite"/>
    </source>
</evidence>
<keyword evidence="4" id="KW-1185">Reference proteome</keyword>
<dbReference type="PANTHER" id="PTHR31270:SF1">
    <property type="entry name" value="GLUTAMINYL-PEPTIDE CYCLOTRANSFERASE"/>
    <property type="match status" value="1"/>
</dbReference>
<proteinExistence type="predicted"/>
<feature type="compositionally biased region" description="Basic residues" evidence="1">
    <location>
        <begin position="1"/>
        <end position="12"/>
    </location>
</feature>
<dbReference type="EMBL" id="JAINDJ010000003">
    <property type="protein sequence ID" value="KAG9455317.1"/>
    <property type="molecule type" value="Genomic_DNA"/>
</dbReference>
<feature type="region of interest" description="Disordered" evidence="1">
    <location>
        <begin position="1"/>
        <end position="32"/>
    </location>
</feature>
<dbReference type="PANTHER" id="PTHR31270">
    <property type="entry name" value="GLUTAMINYL-PEPTIDE CYCLOTRANSFERASE"/>
    <property type="match status" value="1"/>
</dbReference>
<dbReference type="SUPFAM" id="SSF50969">
    <property type="entry name" value="YVTN repeat-like/Quinoprotein amine dehydrogenase"/>
    <property type="match status" value="1"/>
</dbReference>
<dbReference type="InterPro" id="IPR007788">
    <property type="entry name" value="QCT"/>
</dbReference>
<reference evidence="3 4" key="1">
    <citation type="submission" date="2021-07" db="EMBL/GenBank/DDBJ databases">
        <title>The Aristolochia fimbriata genome: insights into angiosperm evolution, floral development and chemical biosynthesis.</title>
        <authorList>
            <person name="Jiao Y."/>
        </authorList>
    </citation>
    <scope>NUCLEOTIDE SEQUENCE [LARGE SCALE GENOMIC DNA]</scope>
    <source>
        <strain evidence="3">IBCAS-2021</strain>
        <tissue evidence="3">Leaf</tissue>
    </source>
</reference>
<feature type="transmembrane region" description="Helical" evidence="2">
    <location>
        <begin position="38"/>
        <end position="58"/>
    </location>
</feature>
<accession>A0AAV7F2K6</accession>
<keyword evidence="2" id="KW-0472">Membrane</keyword>
<keyword evidence="2" id="KW-0812">Transmembrane</keyword>
<dbReference type="GO" id="GO:0016603">
    <property type="term" value="F:glutaminyl-peptide cyclotransferase activity"/>
    <property type="evidence" value="ECO:0007669"/>
    <property type="project" value="InterPro"/>
</dbReference>
<comment type="caution">
    <text evidence="3">The sequence shown here is derived from an EMBL/GenBank/DDBJ whole genome shotgun (WGS) entry which is preliminary data.</text>
</comment>
<keyword evidence="2" id="KW-1133">Transmembrane helix</keyword>
<dbReference type="Proteomes" id="UP000825729">
    <property type="component" value="Unassembled WGS sequence"/>
</dbReference>
<name>A0AAV7F2K6_ARIFI</name>
<evidence type="ECO:0000313" key="3">
    <source>
        <dbReference type="EMBL" id="KAG9455317.1"/>
    </source>
</evidence>
<evidence type="ECO:0000256" key="2">
    <source>
        <dbReference type="SAM" id="Phobius"/>
    </source>
</evidence>
<evidence type="ECO:0000313" key="4">
    <source>
        <dbReference type="Proteomes" id="UP000825729"/>
    </source>
</evidence>
<dbReference type="Pfam" id="PF05096">
    <property type="entry name" value="Glu_cyclase_2"/>
    <property type="match status" value="1"/>
</dbReference>
<protein>
    <recommendedName>
        <fullName evidence="5">Glutaminyl-peptide cyclotransferase</fullName>
    </recommendedName>
</protein>
<sequence length="322" mass="35670">MAGGSQKKRIARHTASSAPSVPPPSMSKPTLPPCRPKCGIGVLPLVLGLLSVFALYHLTPKKASLKVSSQHLYSFEVVNEFPHDPRAFTQGLVYGGNDTLFESTGLYGQSSVRQVHLQTGQVQALHQMDGSYFGEGLTLLSERLFQVLWKTHTGFVYARSNLSNLGKFTHEMKDGWGLATDGKVIYGSDGTSTLYTLNPKTMKVLGKSTVTSNGYQVSLLNELEYINGEVWANVWMSDCIARISPSDGTVRGWVLLQNLRQTLLSSVPTEVDCLNGIAWDDEKKRLFVTGKLWPKLYEIELRPVKTLLQGSVEDLCLSRYWI</sequence>
<evidence type="ECO:0008006" key="5">
    <source>
        <dbReference type="Google" id="ProtNLM"/>
    </source>
</evidence>
<gene>
    <name evidence="3" type="ORF">H6P81_008221</name>
</gene>
<feature type="compositionally biased region" description="Pro residues" evidence="1">
    <location>
        <begin position="20"/>
        <end position="32"/>
    </location>
</feature>
<organism evidence="3 4">
    <name type="scientific">Aristolochia fimbriata</name>
    <name type="common">White veined hardy Dutchman's pipe vine</name>
    <dbReference type="NCBI Taxonomy" id="158543"/>
    <lineage>
        <taxon>Eukaryota</taxon>
        <taxon>Viridiplantae</taxon>
        <taxon>Streptophyta</taxon>
        <taxon>Embryophyta</taxon>
        <taxon>Tracheophyta</taxon>
        <taxon>Spermatophyta</taxon>
        <taxon>Magnoliopsida</taxon>
        <taxon>Magnoliidae</taxon>
        <taxon>Piperales</taxon>
        <taxon>Aristolochiaceae</taxon>
        <taxon>Aristolochia</taxon>
    </lineage>
</organism>